<gene>
    <name evidence="4" type="ORF">D7D52_32475</name>
</gene>
<accession>A0A386ZQ45</accession>
<dbReference type="KEGG" id="nyu:D7D52_32475"/>
<name>A0A386ZQ45_9NOCA</name>
<evidence type="ECO:0000256" key="2">
    <source>
        <dbReference type="ARBA" id="ARBA00022723"/>
    </source>
</evidence>
<keyword evidence="5" id="KW-1185">Reference proteome</keyword>
<keyword evidence="2" id="KW-0479">Metal-binding</keyword>
<proteinExistence type="predicted"/>
<evidence type="ECO:0000256" key="1">
    <source>
        <dbReference type="ARBA" id="ARBA00001968"/>
    </source>
</evidence>
<dbReference type="GO" id="GO:0046872">
    <property type="term" value="F:metal ion binding"/>
    <property type="evidence" value="ECO:0007669"/>
    <property type="project" value="UniProtKB-KW"/>
</dbReference>
<evidence type="ECO:0000259" key="3">
    <source>
        <dbReference type="Pfam" id="PF13359"/>
    </source>
</evidence>
<dbReference type="OrthoDB" id="4540472at2"/>
<reference evidence="4 5" key="1">
    <citation type="submission" date="2018-09" db="EMBL/GenBank/DDBJ databases">
        <title>Nocardia yunnanensis sp. nov., an actinomycete isolated from a soil sample.</title>
        <authorList>
            <person name="Zhang J."/>
        </authorList>
    </citation>
    <scope>NUCLEOTIDE SEQUENCE [LARGE SCALE GENOMIC DNA]</scope>
    <source>
        <strain evidence="4 5">CFHS0054</strain>
    </source>
</reference>
<dbReference type="Proteomes" id="UP000267164">
    <property type="component" value="Chromosome"/>
</dbReference>
<dbReference type="Pfam" id="PF13359">
    <property type="entry name" value="DDE_Tnp_4"/>
    <property type="match status" value="1"/>
</dbReference>
<organism evidence="4 5">
    <name type="scientific">Nocardia yunnanensis</name>
    <dbReference type="NCBI Taxonomy" id="2382165"/>
    <lineage>
        <taxon>Bacteria</taxon>
        <taxon>Bacillati</taxon>
        <taxon>Actinomycetota</taxon>
        <taxon>Actinomycetes</taxon>
        <taxon>Mycobacteriales</taxon>
        <taxon>Nocardiaceae</taxon>
        <taxon>Nocardia</taxon>
    </lineage>
</organism>
<dbReference type="AlphaFoldDB" id="A0A386ZQ45"/>
<protein>
    <recommendedName>
        <fullName evidence="3">DDE Tnp4 domain-containing protein</fullName>
    </recommendedName>
</protein>
<evidence type="ECO:0000313" key="4">
    <source>
        <dbReference type="EMBL" id="AYF79566.1"/>
    </source>
</evidence>
<sequence length="154" mass="17038">MLDVSRELVCHVSRLLAAQRRARGTRRGARALTPFRQAMFVLAWFRKREDIAVLGAGFGISRSTASTLADAGYDGAGIGVHTPVKQPSDGRDLDIDTRTRNALLRGLRCLAERGFALLTGRWRALHHFTTSPEKIGDIVKAALVLTHFEHGRHQ</sequence>
<evidence type="ECO:0000313" key="5">
    <source>
        <dbReference type="Proteomes" id="UP000267164"/>
    </source>
</evidence>
<feature type="domain" description="DDE Tnp4" evidence="3">
    <location>
        <begin position="66"/>
        <end position="146"/>
    </location>
</feature>
<dbReference type="InterPro" id="IPR027806">
    <property type="entry name" value="HARBI1_dom"/>
</dbReference>
<comment type="cofactor">
    <cofactor evidence="1">
        <name>a divalent metal cation</name>
        <dbReference type="ChEBI" id="CHEBI:60240"/>
    </cofactor>
</comment>
<dbReference type="EMBL" id="CP032568">
    <property type="protein sequence ID" value="AYF79566.1"/>
    <property type="molecule type" value="Genomic_DNA"/>
</dbReference>